<sequence>MRGKKLLACATACAMMATASAAGTFGVMAADGLGGFAWSATEGYQEGTTGVTNGADSVTVSFADTDNGTSNAAGFYHNFDGADWSEYDTLSFTLTNESASDISFAAAVNTGSSWKWHQSDNITVSAGASKDVTLYLKAEEWWYYDADTQTNSLVTIADLYNVQRVNMMIMSTSETATVSGSVTLNGWKLEKSGSGEVVEPKDGFYVDGTVLRDANQNAFEMRGTNYAYTWYKWEGNEEATLKEIAAYGANTVRIVLSDGQQYTKNTAGEVANLISLCEKYKLIAVLEVHDVTGKDDANLLLNAAKYFSEIKSALIGHEDTVIINIANEWQGNTNTSSWESAYIAAVKEIRDAGLTHCIMCDAGGWGQGYVTVRDGGSAVLASDPEKNVMFSVHMYGTAGGNAATIKSVIDGIMTRNLCLVIGEFGYKHSDGEVDEAYIMEYCKDVQIGWMAWSWYGNGSPVEYLDMSSANAGGTLSADWGEVVVNGKNGWKETSKVCSVYADAPITTTTTEPVVTTTTTEETTTTTTEAETTMAEVSTTTTTTTTVAETSTEAGETTTTTTTQTVATLYGDVDCNGVVEINDIVLLARYIAQDQGIPAISAEGLANANCVQDTNVDSSDLTQIARYLAHLITAEELVVTDTTNN</sequence>
<dbReference type="Pfam" id="PF00150">
    <property type="entry name" value="Cellulase"/>
    <property type="match status" value="1"/>
</dbReference>
<comment type="similarity">
    <text evidence="3">Belongs to the glycosyl hydrolase 5 (cellulase A) family.</text>
</comment>
<dbReference type="EMBL" id="FP929052">
    <property type="protein sequence ID" value="CBL18180.1"/>
    <property type="molecule type" value="Genomic_DNA"/>
</dbReference>
<evidence type="ECO:0000259" key="6">
    <source>
        <dbReference type="PROSITE" id="PS51766"/>
    </source>
</evidence>
<dbReference type="AlphaFoldDB" id="D4LEY5"/>
<dbReference type="InterPro" id="IPR036439">
    <property type="entry name" value="Dockerin_dom_sf"/>
</dbReference>
<keyword evidence="1 3" id="KW-0378">Hydrolase</keyword>
<keyword evidence="5" id="KW-0732">Signal</keyword>
<accession>D4LEY5</accession>
<dbReference type="SUPFAM" id="SSF51445">
    <property type="entry name" value="(Trans)glycosidases"/>
    <property type="match status" value="1"/>
</dbReference>
<dbReference type="CAZy" id="GH5">
    <property type="family name" value="Glycoside Hydrolase Family 5"/>
</dbReference>
<feature type="signal peptide" evidence="5">
    <location>
        <begin position="1"/>
        <end position="21"/>
    </location>
</feature>
<evidence type="ECO:0000313" key="8">
    <source>
        <dbReference type="Proteomes" id="UP000007054"/>
    </source>
</evidence>
<dbReference type="HOGENOM" id="CLU_425059_0_0_9"/>
<dbReference type="GO" id="GO:0004553">
    <property type="term" value="F:hydrolase activity, hydrolyzing O-glycosyl compounds"/>
    <property type="evidence" value="ECO:0007669"/>
    <property type="project" value="InterPro"/>
</dbReference>
<reference evidence="7" key="2">
    <citation type="submission" date="2010-03" db="EMBL/GenBank/DDBJ databases">
        <authorList>
            <person name="Pajon A."/>
        </authorList>
    </citation>
    <scope>NUCLEOTIDE SEQUENCE</scope>
    <source>
        <strain evidence="7">Type strain: 18P13</strain>
    </source>
</reference>
<dbReference type="Gene3D" id="2.60.120.430">
    <property type="entry name" value="Galactose-binding lectin"/>
    <property type="match status" value="1"/>
</dbReference>
<dbReference type="BioCyc" id="RCHA213810:RUM_RS12235-MONOMER"/>
<keyword evidence="8" id="KW-1185">Reference proteome</keyword>
<dbReference type="InterPro" id="IPR016134">
    <property type="entry name" value="Dockerin_dom"/>
</dbReference>
<dbReference type="PANTHER" id="PTHR34142">
    <property type="entry name" value="ENDO-BETA-1,4-GLUCANASE A"/>
    <property type="match status" value="1"/>
</dbReference>
<feature type="chain" id="PRO_5003061249" evidence="5">
    <location>
        <begin position="22"/>
        <end position="644"/>
    </location>
</feature>
<feature type="domain" description="Dockerin" evidence="6">
    <location>
        <begin position="565"/>
        <end position="636"/>
    </location>
</feature>
<evidence type="ECO:0000256" key="2">
    <source>
        <dbReference type="ARBA" id="ARBA00023295"/>
    </source>
</evidence>
<dbReference type="InterPro" id="IPR018247">
    <property type="entry name" value="EF_Hand_1_Ca_BS"/>
</dbReference>
<dbReference type="RefSeq" id="WP_015559086.1">
    <property type="nucleotide sequence ID" value="NC_021039.1"/>
</dbReference>
<dbReference type="KEGG" id="rch:RUM_21650"/>
<evidence type="ECO:0000256" key="5">
    <source>
        <dbReference type="SAM" id="SignalP"/>
    </source>
</evidence>
<dbReference type="SMR" id="D4LEY5"/>
<dbReference type="Gene3D" id="3.20.20.80">
    <property type="entry name" value="Glycosidases"/>
    <property type="match status" value="1"/>
</dbReference>
<dbReference type="CDD" id="cd14256">
    <property type="entry name" value="Dockerin_I"/>
    <property type="match status" value="1"/>
</dbReference>
<dbReference type="GeneID" id="83157133"/>
<reference evidence="7" key="1">
    <citation type="submission" date="2010-03" db="EMBL/GenBank/DDBJ databases">
        <title>The genome sequence of Ruminococcus sp. 18P13.</title>
        <authorList>
            <consortium name="metaHIT consortium -- http://www.metahit.eu/"/>
            <person name="Pajon A."/>
            <person name="Turner K."/>
            <person name="Parkhill J."/>
            <person name="Bernalier A."/>
        </authorList>
    </citation>
    <scope>NUCLEOTIDE SEQUENCE [LARGE SCALE GENOMIC DNA]</scope>
    <source>
        <strain evidence="7">Type strain: 18P13</strain>
    </source>
</reference>
<name>D4LEY5_RUMC1</name>
<evidence type="ECO:0000256" key="1">
    <source>
        <dbReference type="ARBA" id="ARBA00022801"/>
    </source>
</evidence>
<dbReference type="PROSITE" id="PS51766">
    <property type="entry name" value="DOCKERIN"/>
    <property type="match status" value="1"/>
</dbReference>
<feature type="region of interest" description="Disordered" evidence="4">
    <location>
        <begin position="512"/>
        <end position="558"/>
    </location>
</feature>
<dbReference type="STRING" id="213810.RUM_21650"/>
<keyword evidence="2 3" id="KW-0326">Glycosidase</keyword>
<dbReference type="PATRIC" id="fig|213810.4.peg.2053"/>
<dbReference type="GO" id="GO:0009251">
    <property type="term" value="P:glucan catabolic process"/>
    <property type="evidence" value="ECO:0007669"/>
    <property type="project" value="TreeGrafter"/>
</dbReference>
<dbReference type="Pfam" id="PF00404">
    <property type="entry name" value="Dockerin_1"/>
    <property type="match status" value="1"/>
</dbReference>
<dbReference type="InterPro" id="IPR017853">
    <property type="entry name" value="GH"/>
</dbReference>
<dbReference type="SUPFAM" id="SSF63446">
    <property type="entry name" value="Type I dockerin domain"/>
    <property type="match status" value="1"/>
</dbReference>
<evidence type="ECO:0000256" key="3">
    <source>
        <dbReference type="RuleBase" id="RU361153"/>
    </source>
</evidence>
<dbReference type="InterPro" id="IPR002105">
    <property type="entry name" value="Dockerin_1_rpt"/>
</dbReference>
<gene>
    <name evidence="7" type="ordered locus">RUM_21650</name>
</gene>
<dbReference type="OrthoDB" id="220114at2"/>
<evidence type="ECO:0000256" key="4">
    <source>
        <dbReference type="SAM" id="MobiDB-lite"/>
    </source>
</evidence>
<dbReference type="InterPro" id="IPR001547">
    <property type="entry name" value="Glyco_hydro_5"/>
</dbReference>
<dbReference type="Gene3D" id="1.10.1330.10">
    <property type="entry name" value="Dockerin domain"/>
    <property type="match status" value="1"/>
</dbReference>
<proteinExistence type="inferred from homology"/>
<dbReference type="PROSITE" id="PS00018">
    <property type="entry name" value="EF_HAND_1"/>
    <property type="match status" value="1"/>
</dbReference>
<evidence type="ECO:0000313" key="7">
    <source>
        <dbReference type="EMBL" id="CBL18180.1"/>
    </source>
</evidence>
<protein>
    <submittedName>
        <fullName evidence="7">Cellulase (Glycosyl hydrolase family 5)</fullName>
    </submittedName>
</protein>
<dbReference type="PANTHER" id="PTHR34142:SF1">
    <property type="entry name" value="GLYCOSIDE HYDROLASE FAMILY 5 DOMAIN-CONTAINING PROTEIN"/>
    <property type="match status" value="1"/>
</dbReference>
<organism evidence="7 8">
    <name type="scientific">Ruminococcus champanellensis (strain DSM 18848 / JCM 17042 / KCTC 15320 / 18P13)</name>
    <dbReference type="NCBI Taxonomy" id="213810"/>
    <lineage>
        <taxon>Bacteria</taxon>
        <taxon>Bacillati</taxon>
        <taxon>Bacillota</taxon>
        <taxon>Clostridia</taxon>
        <taxon>Eubacteriales</taxon>
        <taxon>Oscillospiraceae</taxon>
        <taxon>Ruminococcus</taxon>
    </lineage>
</organism>
<dbReference type="Proteomes" id="UP000007054">
    <property type="component" value="Chromosome"/>
</dbReference>